<sequence length="96" mass="10170">MPMTEGVVAVNTGPFVLQERSIHDQHVVEAVVGPGTLSTCVSKSTRPLQACERIYRSSDAAGQAAHKKGSLCLHSPPVVGVSSFPKGEALKLRTQM</sequence>
<name>A0A151NSY4_ALLMI</name>
<dbReference type="Proteomes" id="UP000050525">
    <property type="component" value="Unassembled WGS sequence"/>
</dbReference>
<dbReference type="EMBL" id="AKHW03002184">
    <property type="protein sequence ID" value="KYO39810.1"/>
    <property type="molecule type" value="Genomic_DNA"/>
</dbReference>
<accession>A0A151NSY4</accession>
<dbReference type="AlphaFoldDB" id="A0A151NSY4"/>
<reference evidence="1 2" key="1">
    <citation type="journal article" date="2012" name="Genome Biol.">
        <title>Sequencing three crocodilian genomes to illuminate the evolution of archosaurs and amniotes.</title>
        <authorList>
            <person name="St John J.A."/>
            <person name="Braun E.L."/>
            <person name="Isberg S.R."/>
            <person name="Miles L.G."/>
            <person name="Chong A.Y."/>
            <person name="Gongora J."/>
            <person name="Dalzell P."/>
            <person name="Moran C."/>
            <person name="Bed'hom B."/>
            <person name="Abzhanov A."/>
            <person name="Burgess S.C."/>
            <person name="Cooksey A.M."/>
            <person name="Castoe T.A."/>
            <person name="Crawford N.G."/>
            <person name="Densmore L.D."/>
            <person name="Drew J.C."/>
            <person name="Edwards S.V."/>
            <person name="Faircloth B.C."/>
            <person name="Fujita M.K."/>
            <person name="Greenwold M.J."/>
            <person name="Hoffmann F.G."/>
            <person name="Howard J.M."/>
            <person name="Iguchi T."/>
            <person name="Janes D.E."/>
            <person name="Khan S.Y."/>
            <person name="Kohno S."/>
            <person name="de Koning A.J."/>
            <person name="Lance S.L."/>
            <person name="McCarthy F.M."/>
            <person name="McCormack J.E."/>
            <person name="Merchant M.E."/>
            <person name="Peterson D.G."/>
            <person name="Pollock D.D."/>
            <person name="Pourmand N."/>
            <person name="Raney B.J."/>
            <person name="Roessler K.A."/>
            <person name="Sanford J.R."/>
            <person name="Sawyer R.H."/>
            <person name="Schmidt C.J."/>
            <person name="Triplett E.W."/>
            <person name="Tuberville T.D."/>
            <person name="Venegas-Anaya M."/>
            <person name="Howard J.T."/>
            <person name="Jarvis E.D."/>
            <person name="Guillette L.J.Jr."/>
            <person name="Glenn T.C."/>
            <person name="Green R.E."/>
            <person name="Ray D.A."/>
        </authorList>
    </citation>
    <scope>NUCLEOTIDE SEQUENCE [LARGE SCALE GENOMIC DNA]</scope>
    <source>
        <strain evidence="1">KSC_2009_1</strain>
    </source>
</reference>
<proteinExistence type="predicted"/>
<evidence type="ECO:0000313" key="2">
    <source>
        <dbReference type="Proteomes" id="UP000050525"/>
    </source>
</evidence>
<organism evidence="1 2">
    <name type="scientific">Alligator mississippiensis</name>
    <name type="common">American alligator</name>
    <dbReference type="NCBI Taxonomy" id="8496"/>
    <lineage>
        <taxon>Eukaryota</taxon>
        <taxon>Metazoa</taxon>
        <taxon>Chordata</taxon>
        <taxon>Craniata</taxon>
        <taxon>Vertebrata</taxon>
        <taxon>Euteleostomi</taxon>
        <taxon>Archelosauria</taxon>
        <taxon>Archosauria</taxon>
        <taxon>Crocodylia</taxon>
        <taxon>Alligatoridae</taxon>
        <taxon>Alligatorinae</taxon>
        <taxon>Alligator</taxon>
    </lineage>
</organism>
<protein>
    <submittedName>
        <fullName evidence="1">Uncharacterized protein</fullName>
    </submittedName>
</protein>
<keyword evidence="2" id="KW-1185">Reference proteome</keyword>
<gene>
    <name evidence="1" type="ORF">Y1Q_0006690</name>
</gene>
<comment type="caution">
    <text evidence="1">The sequence shown here is derived from an EMBL/GenBank/DDBJ whole genome shotgun (WGS) entry which is preliminary data.</text>
</comment>
<evidence type="ECO:0000313" key="1">
    <source>
        <dbReference type="EMBL" id="KYO39810.1"/>
    </source>
</evidence>